<protein>
    <submittedName>
        <fullName evidence="3">Transcriptional regulator, ArsR family</fullName>
    </submittedName>
</protein>
<dbReference type="InterPro" id="IPR036388">
    <property type="entry name" value="WH-like_DNA-bd_sf"/>
</dbReference>
<evidence type="ECO:0000313" key="4">
    <source>
        <dbReference type="Proteomes" id="UP000001930"/>
    </source>
</evidence>
<dbReference type="GO" id="GO:0003677">
    <property type="term" value="F:DNA binding"/>
    <property type="evidence" value="ECO:0007669"/>
    <property type="project" value="TreeGrafter"/>
</dbReference>
<dbReference type="SUPFAM" id="SSF46785">
    <property type="entry name" value="Winged helix' DNA-binding domain"/>
    <property type="match status" value="1"/>
</dbReference>
<organism evidence="3 4">
    <name type="scientific">Burkholderia thailandensis (strain ATCC 700388 / DSM 13276 / CCUG 48851 / CIP 106301 / E264)</name>
    <dbReference type="NCBI Taxonomy" id="271848"/>
    <lineage>
        <taxon>Bacteria</taxon>
        <taxon>Pseudomonadati</taxon>
        <taxon>Pseudomonadota</taxon>
        <taxon>Betaproteobacteria</taxon>
        <taxon>Burkholderiales</taxon>
        <taxon>Burkholderiaceae</taxon>
        <taxon>Burkholderia</taxon>
        <taxon>pseudomallei group</taxon>
    </lineage>
</organism>
<dbReference type="SMART" id="SM00418">
    <property type="entry name" value="HTH_ARSR"/>
    <property type="match status" value="1"/>
</dbReference>
<accession>Q2SXY0</accession>
<dbReference type="InterPro" id="IPR011991">
    <property type="entry name" value="ArsR-like_HTH"/>
</dbReference>
<reference evidence="3 4" key="1">
    <citation type="journal article" date="2005" name="BMC Genomics">
        <title>Bacterial genome adaptation to niches: divergence of the potential virulence genes in three Burkholderia species of different survival strategies.</title>
        <authorList>
            <person name="Kim H.S."/>
            <person name="Schell M.A."/>
            <person name="Yu Y."/>
            <person name="Ulrich R.L."/>
            <person name="Sarria S.H."/>
            <person name="Nierman W.C."/>
            <person name="DeShazer D."/>
        </authorList>
    </citation>
    <scope>NUCLEOTIDE SEQUENCE [LARGE SCALE GENOMIC DNA]</scope>
    <source>
        <strain evidence="4">ATCC 700388 / DSM 13276 / CCUG 48851 / CIP 106301 / E264</strain>
    </source>
</reference>
<dbReference type="Pfam" id="PF12840">
    <property type="entry name" value="HTH_20"/>
    <property type="match status" value="1"/>
</dbReference>
<dbReference type="GO" id="GO:0010288">
    <property type="term" value="P:response to lead ion"/>
    <property type="evidence" value="ECO:0007669"/>
    <property type="project" value="TreeGrafter"/>
</dbReference>
<dbReference type="KEGG" id="bte:BTH_I1682"/>
<dbReference type="PROSITE" id="PS50987">
    <property type="entry name" value="HTH_ARSR_2"/>
    <property type="match status" value="1"/>
</dbReference>
<dbReference type="HOGENOM" id="CLU_077964_1_0_4"/>
<dbReference type="EMBL" id="CP000086">
    <property type="protein sequence ID" value="ABC38544.1"/>
    <property type="molecule type" value="Genomic_DNA"/>
</dbReference>
<dbReference type="PANTHER" id="PTHR39168:SF1">
    <property type="entry name" value="TRANSCRIPTIONAL REGULATORY PROTEIN"/>
    <property type="match status" value="1"/>
</dbReference>
<dbReference type="Proteomes" id="UP000001930">
    <property type="component" value="Chromosome I"/>
</dbReference>
<dbReference type="GO" id="GO:0046686">
    <property type="term" value="P:response to cadmium ion"/>
    <property type="evidence" value="ECO:0007669"/>
    <property type="project" value="TreeGrafter"/>
</dbReference>
<dbReference type="GO" id="GO:0032791">
    <property type="term" value="F:lead ion binding"/>
    <property type="evidence" value="ECO:0007669"/>
    <property type="project" value="TreeGrafter"/>
</dbReference>
<evidence type="ECO:0000313" key="3">
    <source>
        <dbReference type="EMBL" id="ABC38544.1"/>
    </source>
</evidence>
<dbReference type="GO" id="GO:0003700">
    <property type="term" value="F:DNA-binding transcription factor activity"/>
    <property type="evidence" value="ECO:0007669"/>
    <property type="project" value="InterPro"/>
</dbReference>
<dbReference type="InterPro" id="IPR001845">
    <property type="entry name" value="HTH_ArsR_DNA-bd_dom"/>
</dbReference>
<dbReference type="PANTHER" id="PTHR39168">
    <property type="entry name" value="TRANSCRIPTIONAL REGULATOR-RELATED"/>
    <property type="match status" value="1"/>
</dbReference>
<sequence>MPTRPPAPAQARNNAASRRLSQATRPHIRHFGATRNIECHPRLHSNRVLPEGSPMSDSDRHHHFPGLSHLGALLADPGRAAMLWALMDGSARPAGELTMIAGLSPSAASAHLARLADGGLLALDVRGRHRYYRIASPDVAAAIEALANVAQAAAPQRPIPQPARTVPPDMRYARTCYDHMAGELAVQVFERLMARSWLTAANGVLDASAAGAAQFARWGIDIGGQRAKRRRFACTCPDWSERRPHLGGALGAALLERFCQCGWIEHAAKPRVLRVTPAGQREFDALLTGG</sequence>
<feature type="region of interest" description="Disordered" evidence="1">
    <location>
        <begin position="1"/>
        <end position="25"/>
    </location>
</feature>
<feature type="compositionally biased region" description="Low complexity" evidence="1">
    <location>
        <begin position="9"/>
        <end position="23"/>
    </location>
</feature>
<name>Q2SXY0_BURTA</name>
<evidence type="ECO:0000259" key="2">
    <source>
        <dbReference type="PROSITE" id="PS50987"/>
    </source>
</evidence>
<dbReference type="CDD" id="cd00090">
    <property type="entry name" value="HTH_ARSR"/>
    <property type="match status" value="1"/>
</dbReference>
<proteinExistence type="predicted"/>
<dbReference type="GO" id="GO:0097063">
    <property type="term" value="F:cadmium ion sensor activity"/>
    <property type="evidence" value="ECO:0007669"/>
    <property type="project" value="TreeGrafter"/>
</dbReference>
<feature type="domain" description="HTH arsR-type" evidence="2">
    <location>
        <begin position="59"/>
        <end position="154"/>
    </location>
</feature>
<dbReference type="Gene3D" id="1.10.10.10">
    <property type="entry name" value="Winged helix-like DNA-binding domain superfamily/Winged helix DNA-binding domain"/>
    <property type="match status" value="1"/>
</dbReference>
<keyword evidence="4" id="KW-1185">Reference proteome</keyword>
<dbReference type="AlphaFoldDB" id="Q2SXY0"/>
<evidence type="ECO:0000256" key="1">
    <source>
        <dbReference type="SAM" id="MobiDB-lite"/>
    </source>
</evidence>
<dbReference type="InterPro" id="IPR052543">
    <property type="entry name" value="HTH_Metal-responsive_Reg"/>
</dbReference>
<dbReference type="InterPro" id="IPR036390">
    <property type="entry name" value="WH_DNA-bd_sf"/>
</dbReference>
<gene>
    <name evidence="3" type="ordered locus">BTH_I1682</name>
</gene>